<organism evidence="2 3">
    <name type="scientific">Burkholderia ubonensis</name>
    <dbReference type="NCBI Taxonomy" id="101571"/>
    <lineage>
        <taxon>Bacteria</taxon>
        <taxon>Pseudomonadati</taxon>
        <taxon>Pseudomonadota</taxon>
        <taxon>Betaproteobacteria</taxon>
        <taxon>Burkholderiales</taxon>
        <taxon>Burkholderiaceae</taxon>
        <taxon>Burkholderia</taxon>
        <taxon>Burkholderia cepacia complex</taxon>
    </lineage>
</organism>
<name>A0A117XQW4_9BURK</name>
<dbReference type="EMBL" id="LOTN01000036">
    <property type="protein sequence ID" value="KUZ88918.1"/>
    <property type="molecule type" value="Genomic_DNA"/>
</dbReference>
<feature type="chain" id="PRO_5007157749" evidence="1">
    <location>
        <begin position="23"/>
        <end position="159"/>
    </location>
</feature>
<evidence type="ECO:0000313" key="3">
    <source>
        <dbReference type="Proteomes" id="UP000065521"/>
    </source>
</evidence>
<accession>A0A117XQW4</accession>
<dbReference type="AlphaFoldDB" id="A0A117XQW4"/>
<reference evidence="2 3" key="1">
    <citation type="submission" date="2015-11" db="EMBL/GenBank/DDBJ databases">
        <title>Expanding the genomic diversity of Burkholderia species for the development of highly accurate diagnostics.</title>
        <authorList>
            <person name="Sahl J."/>
            <person name="Keim P."/>
            <person name="Wagner D."/>
        </authorList>
    </citation>
    <scope>NUCLEOTIDE SEQUENCE [LARGE SCALE GENOMIC DNA]</scope>
    <source>
        <strain evidence="2 3">RF32-BP4</strain>
    </source>
</reference>
<evidence type="ECO:0000256" key="1">
    <source>
        <dbReference type="SAM" id="SignalP"/>
    </source>
</evidence>
<evidence type="ECO:0000313" key="2">
    <source>
        <dbReference type="EMBL" id="KUZ88918.1"/>
    </source>
</evidence>
<dbReference type="Proteomes" id="UP000065521">
    <property type="component" value="Unassembled WGS sequence"/>
</dbReference>
<protein>
    <submittedName>
        <fullName evidence="2">Uncharacterized protein</fullName>
    </submittedName>
</protein>
<feature type="signal peptide" evidence="1">
    <location>
        <begin position="1"/>
        <end position="22"/>
    </location>
</feature>
<proteinExistence type="predicted"/>
<sequence>MLAATAALSIALLAAAPGPADAKQATRSVQVGATVQPYARLKATSPAQLVIMNKDTSIGYLSVPNVNNPAGTTLAVQTNDRAGYTVLVQVAAASQSQFSSIEISGIGSKVVLPATGGKIAVPYTALNTTFTVTYRFVFAPKAKNGTFAWPVTFSVQPNP</sequence>
<keyword evidence="1" id="KW-0732">Signal</keyword>
<comment type="caution">
    <text evidence="2">The sequence shown here is derived from an EMBL/GenBank/DDBJ whole genome shotgun (WGS) entry which is preliminary data.</text>
</comment>
<gene>
    <name evidence="2" type="ORF">WI38_18600</name>
</gene>